<organism evidence="1 2">
    <name type="scientific">Thermus thermophilus (strain ATCC BAA-163 / DSM 7039 / HB27)</name>
    <dbReference type="NCBI Taxonomy" id="262724"/>
    <lineage>
        <taxon>Bacteria</taxon>
        <taxon>Thermotogati</taxon>
        <taxon>Deinococcota</taxon>
        <taxon>Deinococci</taxon>
        <taxon>Thermales</taxon>
        <taxon>Thermaceae</taxon>
        <taxon>Thermus</taxon>
    </lineage>
</organism>
<evidence type="ECO:0000313" key="1">
    <source>
        <dbReference type="EMBL" id="AAS82428.1"/>
    </source>
</evidence>
<reference evidence="1 2" key="1">
    <citation type="journal article" date="2004" name="Nat. Biotechnol.">
        <title>The genome sequence of the extreme thermophile Thermus thermophilus.</title>
        <authorList>
            <person name="Henne A."/>
            <person name="Brueggemann H."/>
            <person name="Raasch C."/>
            <person name="Wiezer A."/>
            <person name="Hartsch T."/>
            <person name="Liesegang H."/>
            <person name="Johann A."/>
            <person name="Lienard T."/>
            <person name="Gohl O."/>
            <person name="Martinez-Arias R."/>
            <person name="Jacobi C."/>
            <person name="Starkuviene V."/>
            <person name="Schlenczeck S."/>
            <person name="Dencker S."/>
            <person name="Huber R."/>
            <person name="Klenk H.-P."/>
            <person name="Overbeek R."/>
            <person name="Kramer W."/>
            <person name="Merkl R."/>
            <person name="Gottschalk G."/>
            <person name="Fritz H.-J."/>
        </authorList>
    </citation>
    <scope>NUCLEOTIDE SEQUENCE [LARGE SCALE GENOMIC DNA]</scope>
    <source>
        <strain evidence="2">ATCC BAA-163 / DSM 7039 / HB27</strain>
        <plasmid evidence="1 2">pTT27</plasmid>
    </source>
</reference>
<dbReference type="AlphaFoldDB" id="Q746F7"/>
<dbReference type="EMBL" id="AE017222">
    <property type="protein sequence ID" value="AAS82428.1"/>
    <property type="molecule type" value="Genomic_DNA"/>
</dbReference>
<protein>
    <submittedName>
        <fullName evidence="1">Uncharacterized protein</fullName>
    </submittedName>
</protein>
<dbReference type="KEGG" id="tth:TT_P0098"/>
<sequence>MSACGATLRPGAFGGEGREEARRHVEAVAEADAHLKGLLAELEAVATLRQAKYHLDQVGRGRAIAVYRDPATGEPVYRTPVIG</sequence>
<keyword evidence="1" id="KW-0614">Plasmid</keyword>
<proteinExistence type="predicted"/>
<accession>Q746F7</accession>
<evidence type="ECO:0000313" key="2">
    <source>
        <dbReference type="Proteomes" id="UP000000592"/>
    </source>
</evidence>
<geneLocation type="plasmid" evidence="1 2">
    <name>pTT27</name>
</geneLocation>
<dbReference type="Proteomes" id="UP000000592">
    <property type="component" value="Plasmid pTT27"/>
</dbReference>
<name>Q746F7_THET2</name>
<dbReference type="HOGENOM" id="CLU_193890_0_0_0"/>
<gene>
    <name evidence="1" type="ordered locus">TT_P0098</name>
</gene>